<dbReference type="SUPFAM" id="SSF103473">
    <property type="entry name" value="MFS general substrate transporter"/>
    <property type="match status" value="1"/>
</dbReference>
<keyword evidence="4 6" id="KW-1133">Transmembrane helix</keyword>
<dbReference type="GO" id="GO:0022857">
    <property type="term" value="F:transmembrane transporter activity"/>
    <property type="evidence" value="ECO:0007669"/>
    <property type="project" value="InterPro"/>
</dbReference>
<evidence type="ECO:0000313" key="8">
    <source>
        <dbReference type="EMBL" id="MDI1492901.1"/>
    </source>
</evidence>
<feature type="transmembrane region" description="Helical" evidence="6">
    <location>
        <begin position="252"/>
        <end position="273"/>
    </location>
</feature>
<accession>A0AA43TVA0</accession>
<keyword evidence="3 6" id="KW-0812">Transmembrane</keyword>
<feature type="transmembrane region" description="Helical" evidence="6">
    <location>
        <begin position="499"/>
        <end position="517"/>
    </location>
</feature>
<feature type="transmembrane region" description="Helical" evidence="6">
    <location>
        <begin position="187"/>
        <end position="207"/>
    </location>
</feature>
<feature type="transmembrane region" description="Helical" evidence="6">
    <location>
        <begin position="89"/>
        <end position="112"/>
    </location>
</feature>
<evidence type="ECO:0000256" key="5">
    <source>
        <dbReference type="ARBA" id="ARBA00023136"/>
    </source>
</evidence>
<dbReference type="GO" id="GO:0005886">
    <property type="term" value="C:plasma membrane"/>
    <property type="evidence" value="ECO:0007669"/>
    <property type="project" value="TreeGrafter"/>
</dbReference>
<dbReference type="Proteomes" id="UP001161017">
    <property type="component" value="Unassembled WGS sequence"/>
</dbReference>
<dbReference type="InterPro" id="IPR036259">
    <property type="entry name" value="MFS_trans_sf"/>
</dbReference>
<dbReference type="PANTHER" id="PTHR23501:SF102">
    <property type="entry name" value="DRUG TRANSPORTER, PUTATIVE (AFU_ORTHOLOGUE AFUA_3G08530)-RELATED"/>
    <property type="match status" value="1"/>
</dbReference>
<feature type="transmembrane region" description="Helical" evidence="6">
    <location>
        <begin position="358"/>
        <end position="374"/>
    </location>
</feature>
<dbReference type="InterPro" id="IPR011701">
    <property type="entry name" value="MFS"/>
</dbReference>
<keyword evidence="9" id="KW-1185">Reference proteome</keyword>
<feature type="transmembrane region" description="Helical" evidence="6">
    <location>
        <begin position="118"/>
        <end position="135"/>
    </location>
</feature>
<evidence type="ECO:0000256" key="1">
    <source>
        <dbReference type="ARBA" id="ARBA00004141"/>
    </source>
</evidence>
<comment type="caution">
    <text evidence="8">The sequence shown here is derived from an EMBL/GenBank/DDBJ whole genome shotgun (WGS) entry which is preliminary data.</text>
</comment>
<gene>
    <name evidence="8" type="ORF">OHK93_004684</name>
</gene>
<dbReference type="AlphaFoldDB" id="A0AA43TVA0"/>
<dbReference type="Gene3D" id="1.20.1250.20">
    <property type="entry name" value="MFS general substrate transporter like domains"/>
    <property type="match status" value="2"/>
</dbReference>
<comment type="subcellular location">
    <subcellularLocation>
        <location evidence="1">Membrane</location>
        <topology evidence="1">Multi-pass membrane protein</topology>
    </subcellularLocation>
</comment>
<evidence type="ECO:0000259" key="7">
    <source>
        <dbReference type="PROSITE" id="PS50850"/>
    </source>
</evidence>
<reference evidence="8" key="1">
    <citation type="journal article" date="2023" name="Genome Biol. Evol.">
        <title>First Whole Genome Sequence and Flow Cytometry Genome Size Data for the Lichen-Forming Fungus Ramalina farinacea (Ascomycota).</title>
        <authorList>
            <person name="Llewellyn T."/>
            <person name="Mian S."/>
            <person name="Hill R."/>
            <person name="Leitch I.J."/>
            <person name="Gaya E."/>
        </authorList>
    </citation>
    <scope>NUCLEOTIDE SEQUENCE</scope>
    <source>
        <strain evidence="8">LIQ254RAFAR</strain>
    </source>
</reference>
<dbReference type="EMBL" id="JAPUFD010000022">
    <property type="protein sequence ID" value="MDI1492901.1"/>
    <property type="molecule type" value="Genomic_DNA"/>
</dbReference>
<organism evidence="8 9">
    <name type="scientific">Ramalina farinacea</name>
    <dbReference type="NCBI Taxonomy" id="258253"/>
    <lineage>
        <taxon>Eukaryota</taxon>
        <taxon>Fungi</taxon>
        <taxon>Dikarya</taxon>
        <taxon>Ascomycota</taxon>
        <taxon>Pezizomycotina</taxon>
        <taxon>Lecanoromycetes</taxon>
        <taxon>OSLEUM clade</taxon>
        <taxon>Lecanoromycetidae</taxon>
        <taxon>Lecanorales</taxon>
        <taxon>Lecanorineae</taxon>
        <taxon>Ramalinaceae</taxon>
        <taxon>Ramalina</taxon>
    </lineage>
</organism>
<evidence type="ECO:0000256" key="2">
    <source>
        <dbReference type="ARBA" id="ARBA00007520"/>
    </source>
</evidence>
<feature type="transmembrane region" description="Helical" evidence="6">
    <location>
        <begin position="58"/>
        <end position="77"/>
    </location>
</feature>
<sequence>MGPEEVSLRGQQQPPRTPLQNFIIILAICASVFLAALDVTIITTALPTIAAHFHSTAGYTWIGSSFLLGQAAATSWWSKLSDIWGRKRILLCAVSLFFIGSILCAAAVSIAMLITGRAIQGIAAGGLLVLNNILIADLFPPRERGKYYGFFGSTWALASAIGPVLGGVFADKVSWRWCFYVNRSKPFITPVPITGTVFTVIILTLHLRTPTTPFREGLLAVDWLGTLLLVASILLFLLGLDFGGVAHPWTSPIVLNLLVFGVLTVPCFFLIEWKVARYPIMPPRIFASTTNAAALLACFLHGLVYIAPPFYLPLYFQSVLGATPLLSGVWLMPLALASAAGATSAGIYINKTGRYKECIVFGFAVETLGLGLLYDLPRERDWAKIVIYQILAGLGAGPNFQSPLVALQIHTQRGDNATATAAFNTVRNVATATGIVLGSVIVSNEMAKQKAGLVASLGVQEGGMLAGGAALANVFVVRGLEPAMRNVAEEAYFLSIRKMWILFATLAGVGLIVSGFVQRKVLEANQQEMELGLEEEERKRNMGKGDT</sequence>
<dbReference type="CDD" id="cd17502">
    <property type="entry name" value="MFS_Azr1_MDR_like"/>
    <property type="match status" value="1"/>
</dbReference>
<feature type="transmembrane region" description="Helical" evidence="6">
    <location>
        <begin position="21"/>
        <end position="46"/>
    </location>
</feature>
<evidence type="ECO:0000256" key="3">
    <source>
        <dbReference type="ARBA" id="ARBA00022692"/>
    </source>
</evidence>
<evidence type="ECO:0000256" key="4">
    <source>
        <dbReference type="ARBA" id="ARBA00022989"/>
    </source>
</evidence>
<dbReference type="InterPro" id="IPR020846">
    <property type="entry name" value="MFS_dom"/>
</dbReference>
<name>A0AA43TVA0_9LECA</name>
<protein>
    <recommendedName>
        <fullName evidence="7">Major facilitator superfamily (MFS) profile domain-containing protein</fullName>
    </recommendedName>
</protein>
<feature type="transmembrane region" description="Helical" evidence="6">
    <location>
        <begin position="147"/>
        <end position="167"/>
    </location>
</feature>
<comment type="similarity">
    <text evidence="2">Belongs to the major facilitator superfamily. TCR/Tet family.</text>
</comment>
<evidence type="ECO:0000313" key="9">
    <source>
        <dbReference type="Proteomes" id="UP001161017"/>
    </source>
</evidence>
<dbReference type="PANTHER" id="PTHR23501">
    <property type="entry name" value="MAJOR FACILITATOR SUPERFAMILY"/>
    <property type="match status" value="1"/>
</dbReference>
<keyword evidence="5 6" id="KW-0472">Membrane</keyword>
<feature type="transmembrane region" description="Helical" evidence="6">
    <location>
        <begin position="285"/>
        <end position="307"/>
    </location>
</feature>
<proteinExistence type="inferred from homology"/>
<evidence type="ECO:0000256" key="6">
    <source>
        <dbReference type="SAM" id="Phobius"/>
    </source>
</evidence>
<dbReference type="PRINTS" id="PR01036">
    <property type="entry name" value="TCRTETB"/>
</dbReference>
<feature type="transmembrane region" description="Helical" evidence="6">
    <location>
        <begin position="219"/>
        <end position="240"/>
    </location>
</feature>
<feature type="domain" description="Major facilitator superfamily (MFS) profile" evidence="7">
    <location>
        <begin position="24"/>
        <end position="485"/>
    </location>
</feature>
<dbReference type="Pfam" id="PF07690">
    <property type="entry name" value="MFS_1"/>
    <property type="match status" value="1"/>
</dbReference>
<feature type="transmembrane region" description="Helical" evidence="6">
    <location>
        <begin position="327"/>
        <end position="349"/>
    </location>
</feature>
<dbReference type="PROSITE" id="PS50850">
    <property type="entry name" value="MFS"/>
    <property type="match status" value="1"/>
</dbReference>